<dbReference type="Pfam" id="PF13349">
    <property type="entry name" value="DUF4097"/>
    <property type="match status" value="1"/>
</dbReference>
<evidence type="ECO:0000313" key="2">
    <source>
        <dbReference type="EMBL" id="GAA0411036.1"/>
    </source>
</evidence>
<reference evidence="3" key="1">
    <citation type="journal article" date="2019" name="Int. J. Syst. Evol. Microbiol.">
        <title>The Global Catalogue of Microorganisms (GCM) 10K type strain sequencing project: providing services to taxonomists for standard genome sequencing and annotation.</title>
        <authorList>
            <consortium name="The Broad Institute Genomics Platform"/>
            <consortium name="The Broad Institute Genome Sequencing Center for Infectious Disease"/>
            <person name="Wu L."/>
            <person name="Ma J."/>
        </authorList>
    </citation>
    <scope>NUCLEOTIDE SEQUENCE [LARGE SCALE GENOMIC DNA]</scope>
    <source>
        <strain evidence="3">JCM 12774</strain>
    </source>
</reference>
<dbReference type="EMBL" id="BAAACX010000027">
    <property type="protein sequence ID" value="GAA0411036.1"/>
    <property type="molecule type" value="Genomic_DNA"/>
</dbReference>
<evidence type="ECO:0000313" key="3">
    <source>
        <dbReference type="Proteomes" id="UP001500340"/>
    </source>
</evidence>
<accession>A0ABP3IQ55</accession>
<feature type="domain" description="DUF4097" evidence="1">
    <location>
        <begin position="1"/>
        <end position="198"/>
    </location>
</feature>
<gene>
    <name evidence="2" type="ORF">GCM10008933_46530</name>
</gene>
<organism evidence="2 3">
    <name type="scientific">Paenibacillus motobuensis</name>
    <dbReference type="NCBI Taxonomy" id="295324"/>
    <lineage>
        <taxon>Bacteria</taxon>
        <taxon>Bacillati</taxon>
        <taxon>Bacillota</taxon>
        <taxon>Bacilli</taxon>
        <taxon>Bacillales</taxon>
        <taxon>Paenibacillaceae</taxon>
        <taxon>Paenibacillus</taxon>
    </lineage>
</organism>
<evidence type="ECO:0000259" key="1">
    <source>
        <dbReference type="Pfam" id="PF13349"/>
    </source>
</evidence>
<dbReference type="Proteomes" id="UP001500340">
    <property type="component" value="Unassembled WGS sequence"/>
</dbReference>
<dbReference type="InterPro" id="IPR025164">
    <property type="entry name" value="Toastrack_DUF4097"/>
</dbReference>
<sequence>MQIPVKQLKQMSVTVTNGNISAKQLIAKEVYFKSTNGNIVNRNLSIQDQYKAEIVNGNVTASDITSQKLIEIKSSNGNIKLERAQAATIDLGTRVGGVEGTSLAGEVLIHSSTGNLKIDQRDINLAGSIQASTNTGKIDIALRPEQSVSLLFTSTVGIGDVSLEGMDFSESSKHKLVGKNGDGKYKIQVDTATGNFKLHE</sequence>
<comment type="caution">
    <text evidence="2">The sequence shown here is derived from an EMBL/GenBank/DDBJ whole genome shotgun (WGS) entry which is preliminary data.</text>
</comment>
<name>A0ABP3IQ55_9BACL</name>
<proteinExistence type="predicted"/>
<protein>
    <recommendedName>
        <fullName evidence="1">DUF4097 domain-containing protein</fullName>
    </recommendedName>
</protein>
<keyword evidence="3" id="KW-1185">Reference proteome</keyword>